<reference evidence="4" key="2">
    <citation type="submission" date="2017-01" db="EMBL/GenBank/DDBJ databases">
        <authorList>
            <person name="Mah S.A."/>
            <person name="Swanson W.J."/>
            <person name="Moy G.W."/>
            <person name="Vacquier V.D."/>
        </authorList>
    </citation>
    <scope>NUCLEOTIDE SEQUENCE [LARGE SCALE GENOMIC DNA]</scope>
    <source>
        <strain evidence="4">MT1</strain>
    </source>
</reference>
<evidence type="ECO:0000313" key="4">
    <source>
        <dbReference type="EMBL" id="OLU04335.1"/>
    </source>
</evidence>
<keyword evidence="1" id="KW-0560">Oxidoreductase</keyword>
<reference evidence="3 8" key="4">
    <citation type="submission" date="2019-09" db="EMBL/GenBank/DDBJ databases">
        <title>Draft genome sequences of 48 bacterial type strains from the CCUG.</title>
        <authorList>
            <person name="Tunovic T."/>
            <person name="Pineiro-Iglesias B."/>
            <person name="Unosson C."/>
            <person name="Inganas E."/>
            <person name="Ohlen M."/>
            <person name="Cardew S."/>
            <person name="Jensie-Markopoulos S."/>
            <person name="Salva-Serra F."/>
            <person name="Jaen-Luchoro D."/>
            <person name="Karlsson R."/>
            <person name="Svensson-Stadler L."/>
            <person name="Chun J."/>
            <person name="Moore E."/>
        </authorList>
    </citation>
    <scope>NUCLEOTIDE SEQUENCE [LARGE SCALE GENOMIC DNA]</scope>
    <source>
        <strain evidence="3 8">CCUG 53116</strain>
    </source>
</reference>
<dbReference type="SUPFAM" id="SSF51905">
    <property type="entry name" value="FAD/NAD(P)-binding domain"/>
    <property type="match status" value="1"/>
</dbReference>
<reference evidence="5 7" key="1">
    <citation type="submission" date="2016-10" db="EMBL/GenBank/DDBJ databases">
        <authorList>
            <person name="de Groot N.N."/>
        </authorList>
    </citation>
    <scope>NUCLEOTIDE SEQUENCE [LARGE SCALE GENOMIC DNA]</scope>
    <source>
        <strain evidence="5 7">BS3776</strain>
    </source>
</reference>
<dbReference type="Proteomes" id="UP000186756">
    <property type="component" value="Unassembled WGS sequence"/>
</dbReference>
<reference evidence="6" key="3">
    <citation type="submission" date="2017-01" db="EMBL/GenBank/DDBJ databases">
        <authorList>
            <person name="Poblete-Castro I."/>
        </authorList>
    </citation>
    <scope>NUCLEOTIDE SEQUENCE [LARGE SCALE GENOMIC DNA]</scope>
    <source>
        <strain evidence="6">DSM 18361 / CCUG 53116 / MT1</strain>
    </source>
</reference>
<evidence type="ECO:0000256" key="1">
    <source>
        <dbReference type="ARBA" id="ARBA00023002"/>
    </source>
</evidence>
<dbReference type="AlphaFoldDB" id="A0A1H0IP73"/>
<dbReference type="PRINTS" id="PR00420">
    <property type="entry name" value="RNGMNOXGNASE"/>
</dbReference>
<dbReference type="InterPro" id="IPR036188">
    <property type="entry name" value="FAD/NAD-bd_sf"/>
</dbReference>
<dbReference type="Gene3D" id="3.50.50.60">
    <property type="entry name" value="FAD/NAD(P)-binding domain"/>
    <property type="match status" value="1"/>
</dbReference>
<keyword evidence="6" id="KW-1185">Reference proteome</keyword>
<evidence type="ECO:0000313" key="5">
    <source>
        <dbReference type="EMBL" id="SDO33163.1"/>
    </source>
</evidence>
<dbReference type="GO" id="GO:0005737">
    <property type="term" value="C:cytoplasm"/>
    <property type="evidence" value="ECO:0007669"/>
    <property type="project" value="TreeGrafter"/>
</dbReference>
<evidence type="ECO:0000259" key="2">
    <source>
        <dbReference type="Pfam" id="PF01266"/>
    </source>
</evidence>
<evidence type="ECO:0000313" key="6">
    <source>
        <dbReference type="Proteomes" id="UP000186756"/>
    </source>
</evidence>
<dbReference type="InterPro" id="IPR006076">
    <property type="entry name" value="FAD-dep_OxRdtase"/>
</dbReference>
<dbReference type="Gene3D" id="3.30.9.10">
    <property type="entry name" value="D-Amino Acid Oxidase, subunit A, domain 2"/>
    <property type="match status" value="1"/>
</dbReference>
<organism evidence="5 7">
    <name type="scientific">Pseudomonas reinekei</name>
    <dbReference type="NCBI Taxonomy" id="395598"/>
    <lineage>
        <taxon>Bacteria</taxon>
        <taxon>Pseudomonadati</taxon>
        <taxon>Pseudomonadota</taxon>
        <taxon>Gammaproteobacteria</taxon>
        <taxon>Pseudomonadales</taxon>
        <taxon>Pseudomonadaceae</taxon>
        <taxon>Pseudomonas</taxon>
    </lineage>
</organism>
<dbReference type="Proteomes" id="UP000198549">
    <property type="component" value="Chromosome I"/>
</dbReference>
<dbReference type="EMBL" id="VZPS01000004">
    <property type="protein sequence ID" value="KAB0486667.1"/>
    <property type="molecule type" value="Genomic_DNA"/>
</dbReference>
<evidence type="ECO:0000313" key="7">
    <source>
        <dbReference type="Proteomes" id="UP000198549"/>
    </source>
</evidence>
<dbReference type="PANTHER" id="PTHR13847:SF194">
    <property type="entry name" value="OXIDOREDUCTASE"/>
    <property type="match status" value="1"/>
</dbReference>
<sequence>MSLPFEIPSTYYTMTKKYDLHYPSLEEDLDAEVVIIGGGFTGINTALELAERGVTNVVVLETNYLGFGGSGRNGGHVMAGIGHDLETIEKDVGPEGLKAIFEVSDMGAKLIKERIERYGIQADFQHGYGYLGFNKRQGKLLQSWEKDFQSLNPDQEITYLEGAAVQSIVGSSRYTCALKHMGNGHVHSLNLLLGEAKAFTEVYGGRIFEHSPVLDVKYGPKVVVRTAKGSVRADKVLWACGAFMNNLEPSLHKSFINVYTVNCVTEPLPEDVLLRLSPIRGAFTDIRPILDYYRITPDNRLMCGGGHSVLEYFPGDIKEWARKKVLHLFPYLGDVKIDAAWGGPMDCTLNLFPQVGNVDGHRNVFYVQGYSGFGVTPSQVIAQVVADGMGAGSPVWDAMSKIPRRNIPGKDKFREVLCTLGKVQRQLNAYRLGRR</sequence>
<proteinExistence type="predicted"/>
<accession>A0A1H0IP73</accession>
<gene>
    <name evidence="4" type="ORF">BVK86_08840</name>
    <name evidence="3" type="ORF">F7R15_07235</name>
    <name evidence="5" type="ORF">SAMN04490202_0608</name>
</gene>
<dbReference type="OrthoDB" id="6925984at2"/>
<feature type="domain" description="FAD dependent oxidoreductase" evidence="2">
    <location>
        <begin position="33"/>
        <end position="387"/>
    </location>
</feature>
<dbReference type="Proteomes" id="UP000460142">
    <property type="component" value="Unassembled WGS sequence"/>
</dbReference>
<dbReference type="EMBL" id="MSTQ01000004">
    <property type="protein sequence ID" value="OLU04335.1"/>
    <property type="molecule type" value="Genomic_DNA"/>
</dbReference>
<evidence type="ECO:0000313" key="8">
    <source>
        <dbReference type="Proteomes" id="UP000460142"/>
    </source>
</evidence>
<dbReference type="RefSeq" id="WP_075946051.1">
    <property type="nucleotide sequence ID" value="NZ_LT629709.1"/>
</dbReference>
<evidence type="ECO:0000313" key="3">
    <source>
        <dbReference type="EMBL" id="KAB0486667.1"/>
    </source>
</evidence>
<dbReference type="PANTHER" id="PTHR13847">
    <property type="entry name" value="SARCOSINE DEHYDROGENASE-RELATED"/>
    <property type="match status" value="1"/>
</dbReference>
<protein>
    <submittedName>
        <fullName evidence="3">FAD-binding oxidoreductase</fullName>
    </submittedName>
    <submittedName>
        <fullName evidence="4">FAD-dependent oxidoreductase</fullName>
    </submittedName>
    <submittedName>
        <fullName evidence="5">Gamma-glutamylputrescine oxidase</fullName>
    </submittedName>
</protein>
<dbReference type="GO" id="GO:0016491">
    <property type="term" value="F:oxidoreductase activity"/>
    <property type="evidence" value="ECO:0007669"/>
    <property type="project" value="UniProtKB-KW"/>
</dbReference>
<dbReference type="EMBL" id="LT629709">
    <property type="protein sequence ID" value="SDO33163.1"/>
    <property type="molecule type" value="Genomic_DNA"/>
</dbReference>
<name>A0A1H0IP73_PSERE</name>
<dbReference type="Pfam" id="PF01266">
    <property type="entry name" value="DAO"/>
    <property type="match status" value="1"/>
</dbReference>